<sequence>MKYLQSKICKKVSFSKPKNEKRAKNEPPEEYSSNSNISTNSWRNTLIYTSKNSGDIRFYDIVKKIPYEKLRPVVILGLTASKMISRLVHDHSEYFQFCPISTTSKLLNSDYVHVCPSEMEMSYNQDLYIEFYISNGDFYGIHVNDVNKIVSEVILLIYRKNTQF</sequence>
<protein>
    <submittedName>
        <fullName evidence="2">Uncharacterized protein</fullName>
    </submittedName>
</protein>
<accession>A0A0C2MJ76</accession>
<dbReference type="InterPro" id="IPR027417">
    <property type="entry name" value="P-loop_NTPase"/>
</dbReference>
<dbReference type="AlphaFoldDB" id="A0A0C2MJ76"/>
<dbReference type="OrthoDB" id="78824at2759"/>
<dbReference type="Proteomes" id="UP000031668">
    <property type="component" value="Unassembled WGS sequence"/>
</dbReference>
<comment type="caution">
    <text evidence="2">The sequence shown here is derived from an EMBL/GenBank/DDBJ whole genome shotgun (WGS) entry which is preliminary data.</text>
</comment>
<feature type="region of interest" description="Disordered" evidence="1">
    <location>
        <begin position="14"/>
        <end position="36"/>
    </location>
</feature>
<proteinExistence type="predicted"/>
<gene>
    <name evidence="2" type="ORF">RF11_11248</name>
</gene>
<name>A0A0C2MJ76_THEKT</name>
<evidence type="ECO:0000313" key="3">
    <source>
        <dbReference type="Proteomes" id="UP000031668"/>
    </source>
</evidence>
<keyword evidence="3" id="KW-1185">Reference proteome</keyword>
<reference evidence="2 3" key="1">
    <citation type="journal article" date="2014" name="Genome Biol. Evol.">
        <title>The genome of the myxosporean Thelohanellus kitauei shows adaptations to nutrient acquisition within its fish host.</title>
        <authorList>
            <person name="Yang Y."/>
            <person name="Xiong J."/>
            <person name="Zhou Z."/>
            <person name="Huo F."/>
            <person name="Miao W."/>
            <person name="Ran C."/>
            <person name="Liu Y."/>
            <person name="Zhang J."/>
            <person name="Feng J."/>
            <person name="Wang M."/>
            <person name="Wang M."/>
            <person name="Wang L."/>
            <person name="Yao B."/>
        </authorList>
    </citation>
    <scope>NUCLEOTIDE SEQUENCE [LARGE SCALE GENOMIC DNA]</scope>
    <source>
        <strain evidence="2">Wuqing</strain>
    </source>
</reference>
<dbReference type="Gene3D" id="3.40.50.300">
    <property type="entry name" value="P-loop containing nucleotide triphosphate hydrolases"/>
    <property type="match status" value="1"/>
</dbReference>
<evidence type="ECO:0000313" key="2">
    <source>
        <dbReference type="EMBL" id="KII67191.1"/>
    </source>
</evidence>
<feature type="compositionally biased region" description="Basic and acidic residues" evidence="1">
    <location>
        <begin position="17"/>
        <end position="27"/>
    </location>
</feature>
<evidence type="ECO:0000256" key="1">
    <source>
        <dbReference type="SAM" id="MobiDB-lite"/>
    </source>
</evidence>
<organism evidence="2 3">
    <name type="scientific">Thelohanellus kitauei</name>
    <name type="common">Myxosporean</name>
    <dbReference type="NCBI Taxonomy" id="669202"/>
    <lineage>
        <taxon>Eukaryota</taxon>
        <taxon>Metazoa</taxon>
        <taxon>Cnidaria</taxon>
        <taxon>Myxozoa</taxon>
        <taxon>Myxosporea</taxon>
        <taxon>Bivalvulida</taxon>
        <taxon>Platysporina</taxon>
        <taxon>Myxobolidae</taxon>
        <taxon>Thelohanellus</taxon>
    </lineage>
</organism>
<dbReference type="EMBL" id="JWZT01003288">
    <property type="protein sequence ID" value="KII67191.1"/>
    <property type="molecule type" value="Genomic_DNA"/>
</dbReference>